<organism evidence="2 3">
    <name type="scientific">Pneumocystis jirovecii (strain RU7)</name>
    <name type="common">Human pneumocystis pneumonia agent</name>
    <dbReference type="NCBI Taxonomy" id="1408657"/>
    <lineage>
        <taxon>Eukaryota</taxon>
        <taxon>Fungi</taxon>
        <taxon>Dikarya</taxon>
        <taxon>Ascomycota</taxon>
        <taxon>Taphrinomycotina</taxon>
        <taxon>Pneumocystomycetes</taxon>
        <taxon>Pneumocystaceae</taxon>
        <taxon>Pneumocystis</taxon>
    </lineage>
</organism>
<reference evidence="3" key="1">
    <citation type="journal article" date="2016" name="Nat. Commun.">
        <title>Genome analysis of three Pneumocystis species reveals adaptation mechanisms to life exclusively in mammalian hosts.</title>
        <authorList>
            <person name="Ma L."/>
            <person name="Chen Z."/>
            <person name="Huang D.W."/>
            <person name="Kutty G."/>
            <person name="Ishihara M."/>
            <person name="Wang H."/>
            <person name="Abouelleil A."/>
            <person name="Bishop L."/>
            <person name="Davey E."/>
            <person name="Deng R."/>
            <person name="Deng X."/>
            <person name="Fan L."/>
            <person name="Fantoni G."/>
            <person name="Fitzgerald M."/>
            <person name="Gogineni E."/>
            <person name="Goldberg J.M."/>
            <person name="Handley G."/>
            <person name="Hu X."/>
            <person name="Huber C."/>
            <person name="Jiao X."/>
            <person name="Jones K."/>
            <person name="Levin J.Z."/>
            <person name="Liu Y."/>
            <person name="Macdonald P."/>
            <person name="Melnikov A."/>
            <person name="Raley C."/>
            <person name="Sassi M."/>
            <person name="Sherman B.T."/>
            <person name="Song X."/>
            <person name="Sykes S."/>
            <person name="Tran B."/>
            <person name="Walsh L."/>
            <person name="Xia Y."/>
            <person name="Yang J."/>
            <person name="Young S."/>
            <person name="Zeng Q."/>
            <person name="Zheng X."/>
            <person name="Stephens R."/>
            <person name="Nusbaum C."/>
            <person name="Birren B.W."/>
            <person name="Azadi P."/>
            <person name="Lempicki R.A."/>
            <person name="Cuomo C.A."/>
            <person name="Kovacs J.A."/>
        </authorList>
    </citation>
    <scope>NUCLEOTIDE SEQUENCE [LARGE SCALE GENOMIC DNA]</scope>
    <source>
        <strain evidence="3">RU7</strain>
    </source>
</reference>
<feature type="transmembrane region" description="Helical" evidence="1">
    <location>
        <begin position="482"/>
        <end position="504"/>
    </location>
</feature>
<dbReference type="GeneID" id="28941888"/>
<sequence length="528" mass="62216">MELVMEGPELGIWATICVGFFLFSFWFIYSHQRKYGKNLLVTVVTGLSMMHTLVTICLYPLDLALVSSRAFFPRFFWVIVPLIDVTVSRLKLLFLTDLVFYGLHLLDLFFVLPFTYYFYSEWNENSTTKTRIFGAFKRSLSFMQITSLSSEIDRFREILTTEYIKKIMFFIVGVLLLFGMVFFCTYTAFGFSLLPLWIIKTSPKNIPTSASDMKHALILNREKQRTIEVRCMGFHTQMSAKDRRTLQSLQREERTLVRRVRLAEESKKKWMQSIYSILHILQLLIGNLLFLVSLIIVLSMIIALADKLRNTYSKISYNYIDKTRILIWIDLLSGLFSKENTQHFASFLLTATFLIFYLYATSVMGIFNMRKTINIEFNSYKKKNTLSHPLLISTAILILVTFSFNYTLSEIIIPRYSHFGKQTYCNYTIPDSQNVYDCINHPEYIFRCSETKDHIATKFCTLSILSTIIKDITSNYKFFESWYYYSHFLFLVIFFLSFIFLSFCKKSGNIFREIEPERECLLSVFYHY</sequence>
<dbReference type="GO" id="GO:0072665">
    <property type="term" value="P:protein localization to vacuole"/>
    <property type="evidence" value="ECO:0007669"/>
    <property type="project" value="TreeGrafter"/>
</dbReference>
<accession>A0A0W4ZEU4</accession>
<evidence type="ECO:0000313" key="3">
    <source>
        <dbReference type="Proteomes" id="UP000053447"/>
    </source>
</evidence>
<evidence type="ECO:0008006" key="4">
    <source>
        <dbReference type="Google" id="ProtNLM"/>
    </source>
</evidence>
<feature type="transmembrane region" description="Helical" evidence="1">
    <location>
        <begin position="344"/>
        <end position="367"/>
    </location>
</feature>
<name>A0A0W4ZEU4_PNEJ7</name>
<keyword evidence="3" id="KW-1185">Reference proteome</keyword>
<dbReference type="OrthoDB" id="73273at2759"/>
<keyword evidence="1" id="KW-1133">Transmembrane helix</keyword>
<dbReference type="InterPro" id="IPR050854">
    <property type="entry name" value="LMBD1_LysCbl_Transport"/>
</dbReference>
<evidence type="ECO:0000313" key="2">
    <source>
        <dbReference type="EMBL" id="KTW26908.1"/>
    </source>
</evidence>
<gene>
    <name evidence="2" type="ORF">T551_03370</name>
</gene>
<dbReference type="RefSeq" id="XP_018228239.1">
    <property type="nucleotide sequence ID" value="XM_018375633.1"/>
</dbReference>
<feature type="transmembrane region" description="Helical" evidence="1">
    <location>
        <begin position="388"/>
        <end position="408"/>
    </location>
</feature>
<dbReference type="PANTHER" id="PTHR16130:SF2">
    <property type="entry name" value="LYSOSOMAL COBALAMIN TRANSPORT ESCORT PROTEIN LMBD1"/>
    <property type="match status" value="1"/>
</dbReference>
<comment type="caution">
    <text evidence="2">The sequence shown here is derived from an EMBL/GenBank/DDBJ whole genome shotgun (WGS) entry which is preliminary data.</text>
</comment>
<feature type="transmembrane region" description="Helical" evidence="1">
    <location>
        <begin position="98"/>
        <end position="119"/>
    </location>
</feature>
<protein>
    <recommendedName>
        <fullName evidence="4">Lysosomal cobalamin transporter</fullName>
    </recommendedName>
</protein>
<dbReference type="PANTHER" id="PTHR16130">
    <property type="entry name" value="LYSOSOMAL COBALAMIN TRANSPORTER-RELATED"/>
    <property type="match status" value="1"/>
</dbReference>
<dbReference type="GO" id="GO:0005774">
    <property type="term" value="C:vacuolar membrane"/>
    <property type="evidence" value="ECO:0007669"/>
    <property type="project" value="TreeGrafter"/>
</dbReference>
<dbReference type="EMBL" id="LFWA01000016">
    <property type="protein sequence ID" value="KTW26908.1"/>
    <property type="molecule type" value="Genomic_DNA"/>
</dbReference>
<keyword evidence="1" id="KW-0812">Transmembrane</keyword>
<dbReference type="Proteomes" id="UP000053447">
    <property type="component" value="Unassembled WGS sequence"/>
</dbReference>
<feature type="transmembrane region" description="Helical" evidence="1">
    <location>
        <begin position="12"/>
        <end position="29"/>
    </location>
</feature>
<proteinExistence type="predicted"/>
<dbReference type="VEuPathDB" id="FungiDB:T551_03370"/>
<feature type="transmembrane region" description="Helical" evidence="1">
    <location>
        <begin position="167"/>
        <end position="194"/>
    </location>
</feature>
<evidence type="ECO:0000256" key="1">
    <source>
        <dbReference type="SAM" id="Phobius"/>
    </source>
</evidence>
<feature type="transmembrane region" description="Helical" evidence="1">
    <location>
        <begin position="41"/>
        <end position="61"/>
    </location>
</feature>
<feature type="transmembrane region" description="Helical" evidence="1">
    <location>
        <begin position="67"/>
        <end position="86"/>
    </location>
</feature>
<keyword evidence="1" id="KW-0472">Membrane</keyword>
<feature type="transmembrane region" description="Helical" evidence="1">
    <location>
        <begin position="277"/>
        <end position="305"/>
    </location>
</feature>
<dbReference type="AlphaFoldDB" id="A0A0W4ZEU4"/>